<feature type="region of interest" description="Disordered" evidence="1">
    <location>
        <begin position="525"/>
        <end position="602"/>
    </location>
</feature>
<feature type="compositionally biased region" description="Polar residues" evidence="1">
    <location>
        <begin position="438"/>
        <end position="452"/>
    </location>
</feature>
<feature type="region of interest" description="Disordered" evidence="1">
    <location>
        <begin position="48"/>
        <end position="73"/>
    </location>
</feature>
<feature type="compositionally biased region" description="Basic and acidic residues" evidence="1">
    <location>
        <begin position="530"/>
        <end position="539"/>
    </location>
</feature>
<feature type="compositionally biased region" description="Polar residues" evidence="1">
    <location>
        <begin position="190"/>
        <end position="205"/>
    </location>
</feature>
<feature type="compositionally biased region" description="Polar residues" evidence="1">
    <location>
        <begin position="471"/>
        <end position="488"/>
    </location>
</feature>
<feature type="region of interest" description="Disordered" evidence="1">
    <location>
        <begin position="438"/>
        <end position="488"/>
    </location>
</feature>
<feature type="compositionally biased region" description="Basic and acidic residues" evidence="1">
    <location>
        <begin position="577"/>
        <end position="591"/>
    </location>
</feature>
<comment type="caution">
    <text evidence="2">The sequence shown here is derived from an EMBL/GenBank/DDBJ whole genome shotgun (WGS) entry which is preliminary data.</text>
</comment>
<name>A0A1Y1ZUE3_9PLEO</name>
<evidence type="ECO:0000313" key="3">
    <source>
        <dbReference type="Proteomes" id="UP000193144"/>
    </source>
</evidence>
<organism evidence="2 3">
    <name type="scientific">Clohesyomyces aquaticus</name>
    <dbReference type="NCBI Taxonomy" id="1231657"/>
    <lineage>
        <taxon>Eukaryota</taxon>
        <taxon>Fungi</taxon>
        <taxon>Dikarya</taxon>
        <taxon>Ascomycota</taxon>
        <taxon>Pezizomycotina</taxon>
        <taxon>Dothideomycetes</taxon>
        <taxon>Pleosporomycetidae</taxon>
        <taxon>Pleosporales</taxon>
        <taxon>Lindgomycetaceae</taxon>
        <taxon>Clohesyomyces</taxon>
    </lineage>
</organism>
<proteinExistence type="predicted"/>
<gene>
    <name evidence="2" type="ORF">BCR34DRAFT_599614</name>
</gene>
<dbReference type="EMBL" id="MCFA01000038">
    <property type="protein sequence ID" value="ORY13842.1"/>
    <property type="molecule type" value="Genomic_DNA"/>
</dbReference>
<feature type="compositionally biased region" description="Polar residues" evidence="1">
    <location>
        <begin position="350"/>
        <end position="362"/>
    </location>
</feature>
<feature type="region of interest" description="Disordered" evidence="1">
    <location>
        <begin position="184"/>
        <end position="223"/>
    </location>
</feature>
<feature type="region of interest" description="Disordered" evidence="1">
    <location>
        <begin position="90"/>
        <end position="139"/>
    </location>
</feature>
<feature type="region of interest" description="Disordered" evidence="1">
    <location>
        <begin position="654"/>
        <end position="694"/>
    </location>
</feature>
<feature type="compositionally biased region" description="Low complexity" evidence="1">
    <location>
        <begin position="677"/>
        <end position="692"/>
    </location>
</feature>
<reference evidence="2 3" key="1">
    <citation type="submission" date="2016-07" db="EMBL/GenBank/DDBJ databases">
        <title>Pervasive Adenine N6-methylation of Active Genes in Fungi.</title>
        <authorList>
            <consortium name="DOE Joint Genome Institute"/>
            <person name="Mondo S.J."/>
            <person name="Dannebaum R.O."/>
            <person name="Kuo R.C."/>
            <person name="Labutti K."/>
            <person name="Haridas S."/>
            <person name="Kuo A."/>
            <person name="Salamov A."/>
            <person name="Ahrendt S.R."/>
            <person name="Lipzen A."/>
            <person name="Sullivan W."/>
            <person name="Andreopoulos W.B."/>
            <person name="Clum A."/>
            <person name="Lindquist E."/>
            <person name="Daum C."/>
            <person name="Ramamoorthy G.K."/>
            <person name="Gryganskyi A."/>
            <person name="Culley D."/>
            <person name="Magnuson J.K."/>
            <person name="James T.Y."/>
            <person name="O'Malley M.A."/>
            <person name="Stajich J.E."/>
            <person name="Spatafora J.W."/>
            <person name="Visel A."/>
            <person name="Grigoriev I.V."/>
        </authorList>
    </citation>
    <scope>NUCLEOTIDE SEQUENCE [LARGE SCALE GENOMIC DNA]</scope>
    <source>
        <strain evidence="2 3">CBS 115471</strain>
    </source>
</reference>
<protein>
    <submittedName>
        <fullName evidence="2">Uncharacterized protein</fullName>
    </submittedName>
</protein>
<sequence>MPATKARKARRAAQQARIALADASNDQDYVDPRFLVPIAVLKAVRDNNTERGEAVEPTHVADVSPSEKDEHDSDVTMLGADEGLAIGGEVLTSSNDDDVPAHSSIDSGTSTSSVESVAEDVVEEHSKPSEVSALAPTTASTSPCQLSCLAWPNKAEFTSSLSRDQEDAFVHRHVKTFPVLALTKKESSKRPQQWPSKNSNETDNAVGNEEKPYPPSENLPAPIDKVSTTKLSKFPMATKLFNEPAGAWLSSQKSSFDNQMATCLDIVKKSAAEGSSTKVLNFTTTVQAFDEAVEAWLSAQKKCFDNQIAVCFESEEFSADVLVRTISTESVTAEPDAAEAIEEKSASETFAESNNDGSSPPLSLSSHAIVIETETILPDNFVAGVLSWPNGEEYPSPLSNEIEERIIAKWVKPLPEAPTQQNGRRKDKKAKNQNPALNANNMEMQHQPNPSGSAPEAKEDPKDDIEADGAQESQDSTTISLGKSTFQAPTTPAGILALPNEAEYPPMSPEVEHAIIEQWVRPLPGVQSSKRPEHPKPVETAKSNGDQIGDEVPGAQFDGLAGSGPDEPQADVQVNHDAQEARIDGQAKIKETGTQVDEQADPEIGHAHVDIQVDHTTEEAQVDELVQYGLNGTQVSDQVDGSNQVDGQAHENNVDEHDKHLTPTKAGKQPPVKLEGSPDPSSPRSRTSSTSSIAGVAGSFASQTSVNGEECPQDLNVQTYDDRRTFIGTISLEDFIDVLNCGDDGATNKMKVCEAFAALAAHEHKMMGSNSATVATYEPDTYFKSVVAQNRIKIGAISLYMFLKEVTLEPDGSTTDLAVDEAFQKCSRNENLGPSRKLERLQHHRAARLDT</sequence>
<feature type="region of interest" description="Disordered" evidence="1">
    <location>
        <begin position="343"/>
        <end position="362"/>
    </location>
</feature>
<evidence type="ECO:0000313" key="2">
    <source>
        <dbReference type="EMBL" id="ORY13842.1"/>
    </source>
</evidence>
<dbReference type="Proteomes" id="UP000193144">
    <property type="component" value="Unassembled WGS sequence"/>
</dbReference>
<feature type="compositionally biased region" description="Low complexity" evidence="1">
    <location>
        <begin position="101"/>
        <end position="116"/>
    </location>
</feature>
<evidence type="ECO:0000256" key="1">
    <source>
        <dbReference type="SAM" id="MobiDB-lite"/>
    </source>
</evidence>
<dbReference type="OrthoDB" id="3786670at2759"/>
<dbReference type="AlphaFoldDB" id="A0A1Y1ZUE3"/>
<accession>A0A1Y1ZUE3</accession>
<keyword evidence="3" id="KW-1185">Reference proteome</keyword>